<keyword evidence="10" id="KW-0325">Glycoprotein</keyword>
<keyword evidence="3" id="KW-1003">Cell membrane</keyword>
<evidence type="ECO:0000256" key="7">
    <source>
        <dbReference type="ARBA" id="ARBA00022737"/>
    </source>
</evidence>
<gene>
    <name evidence="15" type="ORF">DCAR_0521376</name>
</gene>
<feature type="transmembrane region" description="Helical" evidence="12">
    <location>
        <begin position="1004"/>
        <end position="1027"/>
    </location>
</feature>
<reference evidence="15" key="1">
    <citation type="journal article" date="2016" name="Nat. Genet.">
        <title>A high-quality carrot genome assembly provides new insights into carotenoid accumulation and asterid genome evolution.</title>
        <authorList>
            <person name="Iorizzo M."/>
            <person name="Ellison S."/>
            <person name="Senalik D."/>
            <person name="Zeng P."/>
            <person name="Satapoomin P."/>
            <person name="Huang J."/>
            <person name="Bowman M."/>
            <person name="Iovene M."/>
            <person name="Sanseverino W."/>
            <person name="Cavagnaro P."/>
            <person name="Yildiz M."/>
            <person name="Macko-Podgorni A."/>
            <person name="Moranska E."/>
            <person name="Grzebelus E."/>
            <person name="Grzebelus D."/>
            <person name="Ashrafi H."/>
            <person name="Zheng Z."/>
            <person name="Cheng S."/>
            <person name="Spooner D."/>
            <person name="Van Deynze A."/>
            <person name="Simon P."/>
        </authorList>
    </citation>
    <scope>NUCLEOTIDE SEQUENCE</scope>
    <source>
        <tissue evidence="15">Leaf</tissue>
    </source>
</reference>
<dbReference type="EMBL" id="CP093347">
    <property type="protein sequence ID" value="WOH01989.1"/>
    <property type="molecule type" value="Genomic_DNA"/>
</dbReference>
<dbReference type="GO" id="GO:0005886">
    <property type="term" value="C:plasma membrane"/>
    <property type="evidence" value="ECO:0007669"/>
    <property type="project" value="UniProtKB-SubCell"/>
</dbReference>
<evidence type="ECO:0000259" key="14">
    <source>
        <dbReference type="Pfam" id="PF08263"/>
    </source>
</evidence>
<dbReference type="InterPro" id="IPR013210">
    <property type="entry name" value="LRR_N_plant-typ"/>
</dbReference>
<dbReference type="FunFam" id="3.80.10.10:FF:000111">
    <property type="entry name" value="LRR receptor-like serine/threonine-protein kinase ERECTA"/>
    <property type="match status" value="1"/>
</dbReference>
<evidence type="ECO:0000313" key="15">
    <source>
        <dbReference type="EMBL" id="WOH01989.1"/>
    </source>
</evidence>
<comment type="subcellular location">
    <subcellularLocation>
        <location evidence="1">Cell membrane</location>
        <topology evidence="1">Single-pass type I membrane protein</topology>
    </subcellularLocation>
</comment>
<dbReference type="InterPro" id="IPR046956">
    <property type="entry name" value="RLP23-like"/>
</dbReference>
<keyword evidence="6 13" id="KW-0732">Signal</keyword>
<feature type="compositionally biased region" description="Low complexity" evidence="11">
    <location>
        <begin position="1117"/>
        <end position="1133"/>
    </location>
</feature>
<dbReference type="Pfam" id="PF00560">
    <property type="entry name" value="LRR_1"/>
    <property type="match status" value="5"/>
</dbReference>
<keyword evidence="5 12" id="KW-0812">Transmembrane</keyword>
<evidence type="ECO:0000256" key="10">
    <source>
        <dbReference type="ARBA" id="ARBA00023180"/>
    </source>
</evidence>
<dbReference type="PANTHER" id="PTHR48061">
    <property type="entry name" value="LEUCINE-RICH REPEAT RECEPTOR PROTEIN KINASE EMS1-LIKE-RELATED"/>
    <property type="match status" value="1"/>
</dbReference>
<dbReference type="Pfam" id="PF08263">
    <property type="entry name" value="LRRNT_2"/>
    <property type="match status" value="1"/>
</dbReference>
<dbReference type="InterPro" id="IPR032675">
    <property type="entry name" value="LRR_dom_sf"/>
</dbReference>
<evidence type="ECO:0000313" key="16">
    <source>
        <dbReference type="Proteomes" id="UP000077755"/>
    </source>
</evidence>
<dbReference type="AlphaFoldDB" id="A0AAF0X7W8"/>
<dbReference type="Proteomes" id="UP000077755">
    <property type="component" value="Chromosome 5"/>
</dbReference>
<evidence type="ECO:0000256" key="11">
    <source>
        <dbReference type="SAM" id="MobiDB-lite"/>
    </source>
</evidence>
<evidence type="ECO:0000256" key="1">
    <source>
        <dbReference type="ARBA" id="ARBA00004251"/>
    </source>
</evidence>
<feature type="signal peptide" evidence="13">
    <location>
        <begin position="1"/>
        <end position="28"/>
    </location>
</feature>
<feature type="chain" id="PRO_5042017137" description="Leucine-rich repeat-containing N-terminal plant-type domain-containing protein" evidence="13">
    <location>
        <begin position="29"/>
        <end position="1133"/>
    </location>
</feature>
<organism evidence="15 16">
    <name type="scientific">Daucus carota subsp. sativus</name>
    <name type="common">Carrot</name>
    <dbReference type="NCBI Taxonomy" id="79200"/>
    <lineage>
        <taxon>Eukaryota</taxon>
        <taxon>Viridiplantae</taxon>
        <taxon>Streptophyta</taxon>
        <taxon>Embryophyta</taxon>
        <taxon>Tracheophyta</taxon>
        <taxon>Spermatophyta</taxon>
        <taxon>Magnoliopsida</taxon>
        <taxon>eudicotyledons</taxon>
        <taxon>Gunneridae</taxon>
        <taxon>Pentapetalae</taxon>
        <taxon>asterids</taxon>
        <taxon>campanulids</taxon>
        <taxon>Apiales</taxon>
        <taxon>Apiaceae</taxon>
        <taxon>Apioideae</taxon>
        <taxon>Scandiceae</taxon>
        <taxon>Daucinae</taxon>
        <taxon>Daucus</taxon>
        <taxon>Daucus sect. Daucus</taxon>
    </lineage>
</organism>
<dbReference type="SUPFAM" id="SSF52058">
    <property type="entry name" value="L domain-like"/>
    <property type="match status" value="3"/>
</dbReference>
<keyword evidence="8 12" id="KW-1133">Transmembrane helix</keyword>
<evidence type="ECO:0000256" key="4">
    <source>
        <dbReference type="ARBA" id="ARBA00022614"/>
    </source>
</evidence>
<sequence length="1133" mass="125840">MKYRDFFWVFLIPFFQILLITEINSVHGQCLEDQKNLLFQLKDGLKYDTMVSTKIVKWNQSTDCCKWEGVSCNTSSGNVIGIELDGEGISDGINGSSSLYQFRYLQKLNLAYNNFNSTEIPAGLFNLSSLTYLNLSYCGFAGQIPEGFSQMKRLEILDLSTSFVSGKASLKIENPNLEMIVQNLKGLTELYLDGVNMTTQANSWSLAISSSLPNLRKLSLKSSHISGPIDPSLERVQFLSEIRLDQNNLSVTVPEFLANLKNLTVLHLSSCNLQGIFPKRILQVPTLNDLDLSDNKELRGSVPEFPQNGSLRTLVLTFTNFSGTLPESFGNLRLLSRMEITNCNFSGMIPNSMANLTSLVRLDFSYNNLSGHIPLLQKSKNLTYIDFSHNRLSGTIPSTYFIGLDNLVHVDLGFNAFMGRIPSSLFALPSLRQIKLSQNQFGGLLANFSDASRSQLDTLDLGSNNLNGSIPLSWFELKRLNILSLSSNQLAGSLQLEMIHKLANLTNLDLSYNRLSIETSHNSSSETLLPQYSTFKLASCKLKSFPRLGKQLRLSVLDLSDNQIHGAIPNWTWRIGSLTNLNLSRNQLVSLQEPYAFPRLSVLDLHSNQLTGRIPVPPETASYVDYSDNNFSSSISLDIGKNLTFAYFFSVSSNKLTGTIPVSICEATYLQVLDLSNNNFSGVIPPCLLGQRQSLAVLNLGNNKFSGHINGTFLENCGLKTLDLHANQLQGKVPNSLSNCTMLEVLNLGNNQISDTFPCYLKNSSNLRVLVLRSNQFHGDIRCSGPKSHWPNLQIIDIASNKFTGKVPPNCFLNWTAMMGYKDDAQSEINHLRFRVLKLNNFYYQDTVTVTSKGLEVQLVKILTIFNSIDISCNQFEGNIPENVVQLKELYILNISHNALTGTIPPLIGNLKQLEALDLSTNKLSGSIPAELANLNFLAYLNLSNNQLTGKIPLGTQLSTFDEGSFRGNEGLCGKPLNRTCAVPETGPSSERYNRQDSSSSFDWQIIVTGMGFGVGAAIILGPLLFFQKGTHWLNDKIDKLAHIILQSFGIICTRYDIVEEDQDTYNAAHSDEEDRTTEDTTFRGRYCLLCSKIDMFRNTVVHDPKCMCHTSTPANFSSSSSSFSTSSSNKTP</sequence>
<evidence type="ECO:0000256" key="2">
    <source>
        <dbReference type="ARBA" id="ARBA00009592"/>
    </source>
</evidence>
<name>A0AAF0X7W8_DAUCS</name>
<evidence type="ECO:0000256" key="3">
    <source>
        <dbReference type="ARBA" id="ARBA00022475"/>
    </source>
</evidence>
<reference evidence="15" key="2">
    <citation type="submission" date="2022-03" db="EMBL/GenBank/DDBJ databases">
        <title>Draft title - Genomic analysis of global carrot germplasm unveils the trajectory of domestication and the origin of high carotenoid orange carrot.</title>
        <authorList>
            <person name="Iorizzo M."/>
            <person name="Ellison S."/>
            <person name="Senalik D."/>
            <person name="Macko-Podgorni A."/>
            <person name="Grzebelus D."/>
            <person name="Bostan H."/>
            <person name="Rolling W."/>
            <person name="Curaba J."/>
            <person name="Simon P."/>
        </authorList>
    </citation>
    <scope>NUCLEOTIDE SEQUENCE</scope>
    <source>
        <tissue evidence="15">Leaf</tissue>
    </source>
</reference>
<protein>
    <recommendedName>
        <fullName evidence="14">Leucine-rich repeat-containing N-terminal plant-type domain-containing protein</fullName>
    </recommendedName>
</protein>
<dbReference type="InterPro" id="IPR003591">
    <property type="entry name" value="Leu-rich_rpt_typical-subtyp"/>
</dbReference>
<keyword evidence="9 12" id="KW-0472">Membrane</keyword>
<dbReference type="Gene3D" id="3.80.10.10">
    <property type="entry name" value="Ribonuclease Inhibitor"/>
    <property type="match status" value="4"/>
</dbReference>
<evidence type="ECO:0000256" key="12">
    <source>
        <dbReference type="SAM" id="Phobius"/>
    </source>
</evidence>
<keyword evidence="7" id="KW-0677">Repeat</keyword>
<evidence type="ECO:0000256" key="6">
    <source>
        <dbReference type="ARBA" id="ARBA00022729"/>
    </source>
</evidence>
<comment type="similarity">
    <text evidence="2">Belongs to the RLP family.</text>
</comment>
<evidence type="ECO:0000256" key="13">
    <source>
        <dbReference type="SAM" id="SignalP"/>
    </source>
</evidence>
<dbReference type="SMART" id="SM00365">
    <property type="entry name" value="LRR_SD22"/>
    <property type="match status" value="5"/>
</dbReference>
<dbReference type="PRINTS" id="PR00019">
    <property type="entry name" value="LEURICHRPT"/>
</dbReference>
<feature type="region of interest" description="Disordered" evidence="11">
    <location>
        <begin position="1114"/>
        <end position="1133"/>
    </location>
</feature>
<proteinExistence type="inferred from homology"/>
<keyword evidence="16" id="KW-1185">Reference proteome</keyword>
<feature type="domain" description="Leucine-rich repeat-containing N-terminal plant-type" evidence="14">
    <location>
        <begin position="32"/>
        <end position="73"/>
    </location>
</feature>
<dbReference type="FunFam" id="3.80.10.10:FF:000095">
    <property type="entry name" value="LRR receptor-like serine/threonine-protein kinase GSO1"/>
    <property type="match status" value="2"/>
</dbReference>
<dbReference type="Pfam" id="PF13855">
    <property type="entry name" value="LRR_8"/>
    <property type="match status" value="5"/>
</dbReference>
<dbReference type="SMART" id="SM00369">
    <property type="entry name" value="LRR_TYP"/>
    <property type="match status" value="9"/>
</dbReference>
<dbReference type="InterPro" id="IPR001611">
    <property type="entry name" value="Leu-rich_rpt"/>
</dbReference>
<accession>A0AAF0X7W8</accession>
<evidence type="ECO:0000256" key="9">
    <source>
        <dbReference type="ARBA" id="ARBA00023136"/>
    </source>
</evidence>
<keyword evidence="4" id="KW-0433">Leucine-rich repeat</keyword>
<evidence type="ECO:0000256" key="5">
    <source>
        <dbReference type="ARBA" id="ARBA00022692"/>
    </source>
</evidence>
<dbReference type="GO" id="GO:0051707">
    <property type="term" value="P:response to other organism"/>
    <property type="evidence" value="ECO:0007669"/>
    <property type="project" value="UniProtKB-ARBA"/>
</dbReference>
<evidence type="ECO:0000256" key="8">
    <source>
        <dbReference type="ARBA" id="ARBA00022989"/>
    </source>
</evidence>
<dbReference type="KEGG" id="dcr:108221708"/>
<dbReference type="GO" id="GO:0006952">
    <property type="term" value="P:defense response"/>
    <property type="evidence" value="ECO:0007669"/>
    <property type="project" value="UniProtKB-ARBA"/>
</dbReference>
<dbReference type="PANTHER" id="PTHR48061:SF2">
    <property type="entry name" value="RECEPTOR LIKE PROTEIN 30-LIKE"/>
    <property type="match status" value="1"/>
</dbReference>